<comment type="catalytic activity">
    <reaction evidence="18">
        <text>10-formyltetrahydrofolyl-(gamma-L-Glu)(n) + L-glutamate + ATP = 10-formyltetrahydrofolyl-(gamma-L-Glu)(n+1) + ADP + phosphate + H(+)</text>
        <dbReference type="Rhea" id="RHEA:51904"/>
        <dbReference type="Rhea" id="RHEA-COMP:13088"/>
        <dbReference type="Rhea" id="RHEA-COMP:14300"/>
        <dbReference type="ChEBI" id="CHEBI:15378"/>
        <dbReference type="ChEBI" id="CHEBI:29985"/>
        <dbReference type="ChEBI" id="CHEBI:30616"/>
        <dbReference type="ChEBI" id="CHEBI:43474"/>
        <dbReference type="ChEBI" id="CHEBI:134413"/>
        <dbReference type="ChEBI" id="CHEBI:456216"/>
        <dbReference type="EC" id="6.3.2.17"/>
    </reaction>
</comment>
<evidence type="ECO:0000256" key="17">
    <source>
        <dbReference type="ARBA" id="ARBA00047493"/>
    </source>
</evidence>
<evidence type="ECO:0000256" key="19">
    <source>
        <dbReference type="ARBA" id="ARBA00049035"/>
    </source>
</evidence>
<proteinExistence type="inferred from homology"/>
<evidence type="ECO:0000259" key="23">
    <source>
        <dbReference type="Pfam" id="PF08245"/>
    </source>
</evidence>
<dbReference type="GO" id="GO:0005524">
    <property type="term" value="F:ATP binding"/>
    <property type="evidence" value="ECO:0007669"/>
    <property type="project" value="UniProtKB-KW"/>
</dbReference>
<evidence type="ECO:0000313" key="25">
    <source>
        <dbReference type="Proteomes" id="UP000095200"/>
    </source>
</evidence>
<evidence type="ECO:0000256" key="11">
    <source>
        <dbReference type="ARBA" id="ARBA00022840"/>
    </source>
</evidence>
<dbReference type="AlphaFoldDB" id="A0A194AGT3"/>
<dbReference type="UniPathway" id="UPA00077">
    <property type="reaction ID" value="UER00157"/>
</dbReference>
<comment type="catalytic activity">
    <reaction evidence="17">
        <text>(6S)-5,6,7,8-tetrahydrofolyl-(gamma-L-Glu)(n) + L-glutamate + ATP = (6S)-5,6,7,8-tetrahydrofolyl-(gamma-L-Glu)(n+1) + ADP + phosphate + H(+)</text>
        <dbReference type="Rhea" id="RHEA:10580"/>
        <dbReference type="Rhea" id="RHEA-COMP:14738"/>
        <dbReference type="Rhea" id="RHEA-COMP:14740"/>
        <dbReference type="ChEBI" id="CHEBI:15378"/>
        <dbReference type="ChEBI" id="CHEBI:29985"/>
        <dbReference type="ChEBI" id="CHEBI:30616"/>
        <dbReference type="ChEBI" id="CHEBI:43474"/>
        <dbReference type="ChEBI" id="CHEBI:141005"/>
        <dbReference type="ChEBI" id="CHEBI:456216"/>
        <dbReference type="EC" id="6.3.2.17"/>
    </reaction>
</comment>
<evidence type="ECO:0000256" key="12">
    <source>
        <dbReference type="ARBA" id="ARBA00022842"/>
    </source>
</evidence>
<evidence type="ECO:0000256" key="10">
    <source>
        <dbReference type="ARBA" id="ARBA00022741"/>
    </source>
</evidence>
<dbReference type="InterPro" id="IPR013221">
    <property type="entry name" value="Mur_ligase_cen"/>
</dbReference>
<evidence type="ECO:0000256" key="5">
    <source>
        <dbReference type="ARBA" id="ARBA00013023"/>
    </source>
</evidence>
<dbReference type="InterPro" id="IPR036615">
    <property type="entry name" value="Mur_ligase_C_dom_sf"/>
</dbReference>
<dbReference type="SUPFAM" id="SSF53623">
    <property type="entry name" value="MurD-like peptide ligases, catalytic domain"/>
    <property type="match status" value="1"/>
</dbReference>
<dbReference type="EC" id="6.3.2.12" evidence="5"/>
<dbReference type="Gene3D" id="3.90.190.20">
    <property type="entry name" value="Mur ligase, C-terminal domain"/>
    <property type="match status" value="1"/>
</dbReference>
<accession>A0A194AGT3</accession>
<dbReference type="STRING" id="1592317.DPF_2009"/>
<comment type="pathway">
    <text evidence="2">Cofactor biosynthesis; tetrahydrofolate biosynthesis; 7,8-dihydrofolate from 2-amino-4-hydroxy-6-hydroxymethyl-7,8-dihydropteridine diphosphate and 4-aminobenzoate: step 2/2.</text>
</comment>
<feature type="domain" description="Mur ligase central" evidence="23">
    <location>
        <begin position="52"/>
        <end position="186"/>
    </location>
</feature>
<evidence type="ECO:0000256" key="9">
    <source>
        <dbReference type="ARBA" id="ARBA00022723"/>
    </source>
</evidence>
<evidence type="ECO:0000256" key="1">
    <source>
        <dbReference type="ARBA" id="ARBA00002714"/>
    </source>
</evidence>
<feature type="domain" description="Mur ligase C-terminal" evidence="22">
    <location>
        <begin position="287"/>
        <end position="401"/>
    </location>
</feature>
<keyword evidence="13" id="KW-0289">Folate biosynthesis</keyword>
<comment type="catalytic activity">
    <reaction evidence="20">
        <text>7,8-dihydropteroate + L-glutamate + ATP = 7,8-dihydrofolate + ADP + phosphate + H(+)</text>
        <dbReference type="Rhea" id="RHEA:23584"/>
        <dbReference type="ChEBI" id="CHEBI:15378"/>
        <dbReference type="ChEBI" id="CHEBI:17839"/>
        <dbReference type="ChEBI" id="CHEBI:29985"/>
        <dbReference type="ChEBI" id="CHEBI:30616"/>
        <dbReference type="ChEBI" id="CHEBI:43474"/>
        <dbReference type="ChEBI" id="CHEBI:57451"/>
        <dbReference type="ChEBI" id="CHEBI:456216"/>
        <dbReference type="EC" id="6.3.2.12"/>
    </reaction>
</comment>
<dbReference type="PANTHER" id="PTHR11136:SF0">
    <property type="entry name" value="DIHYDROFOLATE SYNTHETASE-RELATED"/>
    <property type="match status" value="1"/>
</dbReference>
<evidence type="ECO:0000256" key="2">
    <source>
        <dbReference type="ARBA" id="ARBA00004799"/>
    </source>
</evidence>
<dbReference type="Pfam" id="PF02875">
    <property type="entry name" value="Mur_ligase_C"/>
    <property type="match status" value="1"/>
</dbReference>
<evidence type="ECO:0000256" key="3">
    <source>
        <dbReference type="ARBA" id="ARBA00005150"/>
    </source>
</evidence>
<dbReference type="InterPro" id="IPR004101">
    <property type="entry name" value="Mur_ligase_C"/>
</dbReference>
<evidence type="ECO:0000256" key="16">
    <source>
        <dbReference type="ARBA" id="ARBA00032510"/>
    </source>
</evidence>
<evidence type="ECO:0000259" key="22">
    <source>
        <dbReference type="Pfam" id="PF02875"/>
    </source>
</evidence>
<comment type="function">
    <text evidence="1">Functions in two distinct reactions of the de novo folate biosynthetic pathway. Catalyzes the addition of a glutamate residue to dihydropteroate (7,8-dihydropteroate or H2Pte) to form dihydrofolate (7,8-dihydrofolate monoglutamate or H2Pte-Glu). Also catalyzes successive additions of L-glutamate to tetrahydrofolate or 10-formyltetrahydrofolate or 5,10-methylenetetrahydrofolate, leading to folylpolyglutamate derivatives.</text>
</comment>
<sequence length="416" mass="45315">MSHSPFFPTWESFNAHLDSLGLFRMKPGLERVHEGVARLNLGNPCLTLVHIVGTNGKGSTAAFLHAIASAHGYTTGVFTSPHFVTPRERIRIGGEMLSREAWLDLANDVYAACPELEFSYFELLTLMAMLAFVREGVDLAIMEAGLGGTWDATSVFAHHLTLVTPVGMDHEQVLGSTLEAIARDKAGAIEGGEVVCAPQQPGIGDIFRTRADAKEAGFREMPRDGGFVCPDGAMLDIDQIRLGLAGAFQKTNARLALAGWSVCSRIRGWSFSSLECMHGLSHARHPGRMQIIPGDPMVLLDGAHNLMGLEALARSLDQMHFGPEVMIFSCMKDKNLLDHLDRVRALCSGLILVPGIPDNSRAMDPHDLARLLGPRARACSSMHEAFDVIGKTGKRVLVCGSLFLLGEYFRMRPDML</sequence>
<dbReference type="InterPro" id="IPR036565">
    <property type="entry name" value="Mur-like_cat_sf"/>
</dbReference>
<evidence type="ECO:0000256" key="13">
    <source>
        <dbReference type="ARBA" id="ARBA00022909"/>
    </source>
</evidence>
<dbReference type="PIRSF" id="PIRSF001563">
    <property type="entry name" value="Folylpolyglu_synth"/>
    <property type="match status" value="1"/>
</dbReference>
<keyword evidence="10 21" id="KW-0547">Nucleotide-binding</keyword>
<comment type="similarity">
    <text evidence="4 21">Belongs to the folylpolyglutamate synthase family.</text>
</comment>
<comment type="caution">
    <text evidence="24">The sequence shown here is derived from an EMBL/GenBank/DDBJ whole genome shotgun (WGS) entry which is preliminary data.</text>
</comment>
<comment type="catalytic activity">
    <reaction evidence="19">
        <text>(6R)-5,10-methylenetetrahydrofolyl-(gamma-L-Glu)(n) + L-glutamate + ATP = (6R)-5,10-methylenetetrahydrofolyl-(gamma-L-Glu)(n+1) + ADP + phosphate + H(+)</text>
        <dbReference type="Rhea" id="RHEA:51912"/>
        <dbReference type="Rhea" id="RHEA-COMP:13257"/>
        <dbReference type="Rhea" id="RHEA-COMP:13258"/>
        <dbReference type="ChEBI" id="CHEBI:15378"/>
        <dbReference type="ChEBI" id="CHEBI:29985"/>
        <dbReference type="ChEBI" id="CHEBI:30616"/>
        <dbReference type="ChEBI" id="CHEBI:43474"/>
        <dbReference type="ChEBI" id="CHEBI:136572"/>
        <dbReference type="ChEBI" id="CHEBI:456216"/>
        <dbReference type="EC" id="6.3.2.17"/>
    </reaction>
</comment>
<keyword evidence="9" id="KW-0479">Metal-binding</keyword>
<evidence type="ECO:0000256" key="7">
    <source>
        <dbReference type="ARBA" id="ARBA00019357"/>
    </source>
</evidence>
<dbReference type="Pfam" id="PF08245">
    <property type="entry name" value="Mur_ligase_M"/>
    <property type="match status" value="1"/>
</dbReference>
<evidence type="ECO:0000256" key="6">
    <source>
        <dbReference type="ARBA" id="ARBA00013025"/>
    </source>
</evidence>
<keyword evidence="8 21" id="KW-0436">Ligase</keyword>
<dbReference type="EMBL" id="BDFE01000017">
    <property type="protein sequence ID" value="GAU09287.1"/>
    <property type="molecule type" value="Genomic_DNA"/>
</dbReference>
<name>A0A194AGT3_9BACT</name>
<reference evidence="25" key="1">
    <citation type="submission" date="2016-06" db="EMBL/GenBank/DDBJ databases">
        <title>Draft genome sequence of Desulfoplanes formicivorans strain Pf12B.</title>
        <authorList>
            <person name="Watanabe M."/>
            <person name="Kojima H."/>
            <person name="Fukui M."/>
        </authorList>
    </citation>
    <scope>NUCLEOTIDE SEQUENCE [LARGE SCALE GENOMIC DNA]</scope>
    <source>
        <strain evidence="25">Pf12B</strain>
    </source>
</reference>
<dbReference type="GO" id="GO:0005737">
    <property type="term" value="C:cytoplasm"/>
    <property type="evidence" value="ECO:0007669"/>
    <property type="project" value="TreeGrafter"/>
</dbReference>
<dbReference type="RefSeq" id="WP_069859542.1">
    <property type="nucleotide sequence ID" value="NZ_BDFE01000017.1"/>
</dbReference>
<evidence type="ECO:0000256" key="15">
    <source>
        <dbReference type="ARBA" id="ARBA00030592"/>
    </source>
</evidence>
<keyword evidence="25" id="KW-1185">Reference proteome</keyword>
<keyword evidence="12" id="KW-0460">Magnesium</keyword>
<organism evidence="24 25">
    <name type="scientific">Desulfoplanes formicivorans</name>
    <dbReference type="NCBI Taxonomy" id="1592317"/>
    <lineage>
        <taxon>Bacteria</taxon>
        <taxon>Pseudomonadati</taxon>
        <taxon>Thermodesulfobacteriota</taxon>
        <taxon>Desulfovibrionia</taxon>
        <taxon>Desulfovibrionales</taxon>
        <taxon>Desulfoplanaceae</taxon>
        <taxon>Desulfoplanes</taxon>
    </lineage>
</organism>
<comment type="pathway">
    <text evidence="3">Cofactor biosynthesis; tetrahydrofolylpolyglutamate biosynthesis.</text>
</comment>
<dbReference type="GO" id="GO:0008841">
    <property type="term" value="F:dihydrofolate synthase activity"/>
    <property type="evidence" value="ECO:0007669"/>
    <property type="project" value="UniProtKB-EC"/>
</dbReference>
<dbReference type="SUPFAM" id="SSF53244">
    <property type="entry name" value="MurD-like peptide ligases, peptide-binding domain"/>
    <property type="match status" value="1"/>
</dbReference>
<evidence type="ECO:0000256" key="21">
    <source>
        <dbReference type="PIRNR" id="PIRNR001563"/>
    </source>
</evidence>
<keyword evidence="11 21" id="KW-0067">ATP-binding</keyword>
<evidence type="ECO:0000256" key="20">
    <source>
        <dbReference type="ARBA" id="ARBA00049161"/>
    </source>
</evidence>
<evidence type="ECO:0000313" key="24">
    <source>
        <dbReference type="EMBL" id="GAU09287.1"/>
    </source>
</evidence>
<evidence type="ECO:0000256" key="14">
    <source>
        <dbReference type="ARBA" id="ARBA00030048"/>
    </source>
</evidence>
<dbReference type="EC" id="6.3.2.17" evidence="6"/>
<dbReference type="Gene3D" id="3.40.1190.10">
    <property type="entry name" value="Mur-like, catalytic domain"/>
    <property type="match status" value="1"/>
</dbReference>
<dbReference type="Proteomes" id="UP000095200">
    <property type="component" value="Unassembled WGS sequence"/>
</dbReference>
<dbReference type="GO" id="GO:0004326">
    <property type="term" value="F:tetrahydrofolylpolyglutamate synthase activity"/>
    <property type="evidence" value="ECO:0007669"/>
    <property type="project" value="UniProtKB-EC"/>
</dbReference>
<dbReference type="GO" id="GO:0046872">
    <property type="term" value="F:metal ion binding"/>
    <property type="evidence" value="ECO:0007669"/>
    <property type="project" value="UniProtKB-KW"/>
</dbReference>
<gene>
    <name evidence="24" type="ORF">DPF_2009</name>
</gene>
<dbReference type="InterPro" id="IPR001645">
    <property type="entry name" value="Folylpolyglutamate_synth"/>
</dbReference>
<protein>
    <recommendedName>
        <fullName evidence="7">Dihydrofolate synthase/folylpolyglutamate synthase</fullName>
        <ecNumber evidence="5">6.3.2.12</ecNumber>
        <ecNumber evidence="6">6.3.2.17</ecNumber>
    </recommendedName>
    <alternativeName>
        <fullName evidence="16">Folylpoly-gamma-glutamate synthetase-dihydrofolate synthetase</fullName>
    </alternativeName>
    <alternativeName>
        <fullName evidence="14">Folylpolyglutamate synthetase</fullName>
    </alternativeName>
    <alternativeName>
        <fullName evidence="15">Tetrahydrofolylpolyglutamate synthase</fullName>
    </alternativeName>
</protein>
<dbReference type="GO" id="GO:0046654">
    <property type="term" value="P:tetrahydrofolate biosynthetic process"/>
    <property type="evidence" value="ECO:0007669"/>
    <property type="project" value="UniProtKB-UniPathway"/>
</dbReference>
<dbReference type="GO" id="GO:0046656">
    <property type="term" value="P:folic acid biosynthetic process"/>
    <property type="evidence" value="ECO:0007669"/>
    <property type="project" value="UniProtKB-KW"/>
</dbReference>
<dbReference type="PANTHER" id="PTHR11136">
    <property type="entry name" value="FOLYLPOLYGLUTAMATE SYNTHASE-RELATED"/>
    <property type="match status" value="1"/>
</dbReference>
<evidence type="ECO:0000256" key="4">
    <source>
        <dbReference type="ARBA" id="ARBA00008276"/>
    </source>
</evidence>
<evidence type="ECO:0000256" key="18">
    <source>
        <dbReference type="ARBA" id="ARBA00047808"/>
    </source>
</evidence>
<evidence type="ECO:0000256" key="8">
    <source>
        <dbReference type="ARBA" id="ARBA00022598"/>
    </source>
</evidence>
<dbReference type="NCBIfam" id="TIGR01499">
    <property type="entry name" value="folC"/>
    <property type="match status" value="1"/>
</dbReference>